<evidence type="ECO:0000256" key="6">
    <source>
        <dbReference type="ARBA" id="ARBA00022932"/>
    </source>
</evidence>
<dbReference type="GO" id="GO:0003677">
    <property type="term" value="F:DNA binding"/>
    <property type="evidence" value="ECO:0007669"/>
    <property type="project" value="InterPro"/>
</dbReference>
<evidence type="ECO:0000259" key="10">
    <source>
        <dbReference type="Pfam" id="PF21694"/>
    </source>
</evidence>
<keyword evidence="6" id="KW-0239">DNA-directed DNA polymerase</keyword>
<dbReference type="InterPro" id="IPR010372">
    <property type="entry name" value="DNA_pol3_delta_N"/>
</dbReference>
<dbReference type="InterPro" id="IPR027417">
    <property type="entry name" value="P-loop_NTPase"/>
</dbReference>
<dbReference type="SUPFAM" id="SSF52540">
    <property type="entry name" value="P-loop containing nucleoside triphosphate hydrolases"/>
    <property type="match status" value="1"/>
</dbReference>
<dbReference type="GO" id="GO:0006261">
    <property type="term" value="P:DNA-templated DNA replication"/>
    <property type="evidence" value="ECO:0007669"/>
    <property type="project" value="TreeGrafter"/>
</dbReference>
<dbReference type="GO" id="GO:0009360">
    <property type="term" value="C:DNA polymerase III complex"/>
    <property type="evidence" value="ECO:0007669"/>
    <property type="project" value="InterPro"/>
</dbReference>
<dbReference type="PANTHER" id="PTHR34388">
    <property type="entry name" value="DNA POLYMERASE III SUBUNIT DELTA"/>
    <property type="match status" value="1"/>
</dbReference>
<dbReference type="InterPro" id="IPR048466">
    <property type="entry name" value="DNA_pol3_delta-like_C"/>
</dbReference>
<sequence>MTDKSQPSSNVFLFYGEDQFSVVRKIDHWKKEFAKKYSVQALVQIEGAELAESDIIKNLQTHLSPSLFATKKLIIVRDGLPAKATQTELADFLLNTVPNVAKDFFVVFWQTTKPDGRLGFTKKFNSKVTVNEFNLPQGAMLNQWIKAMTKTLGGSITDRAADKLAQYLGRDLSEDKKPVYNLWQVYSELLKLTTMTDQVDIDHVESLVKPKIPDSVFNLSDQVVQKNRAGAFQALENYLNSQTMEEKTALIKVIGLLAEQLRSLLMVSLLSREGLTNQQMAEKLDWTEGRVFITARNLRQTSESVITRLLSQLLVIDYKIKTSDTNQKLELNLFLATI</sequence>
<dbReference type="NCBIfam" id="TIGR01128">
    <property type="entry name" value="holA"/>
    <property type="match status" value="1"/>
</dbReference>
<dbReference type="Gene3D" id="1.10.8.60">
    <property type="match status" value="1"/>
</dbReference>
<dbReference type="InterPro" id="IPR008921">
    <property type="entry name" value="DNA_pol3_clamp-load_cplx_C"/>
</dbReference>
<dbReference type="PANTHER" id="PTHR34388:SF1">
    <property type="entry name" value="DNA POLYMERASE III SUBUNIT DELTA"/>
    <property type="match status" value="1"/>
</dbReference>
<comment type="catalytic activity">
    <reaction evidence="8">
        <text>DNA(n) + a 2'-deoxyribonucleoside 5'-triphosphate = DNA(n+1) + diphosphate</text>
        <dbReference type="Rhea" id="RHEA:22508"/>
        <dbReference type="Rhea" id="RHEA-COMP:17339"/>
        <dbReference type="Rhea" id="RHEA-COMP:17340"/>
        <dbReference type="ChEBI" id="CHEBI:33019"/>
        <dbReference type="ChEBI" id="CHEBI:61560"/>
        <dbReference type="ChEBI" id="CHEBI:173112"/>
        <dbReference type="EC" id="2.7.7.7"/>
    </reaction>
</comment>
<feature type="domain" description="DNA polymerase III delta N-terminal" evidence="9">
    <location>
        <begin position="12"/>
        <end position="132"/>
    </location>
</feature>
<comment type="similarity">
    <text evidence="7">Belongs to the DNA polymerase HolA subunit family.</text>
</comment>
<dbReference type="Pfam" id="PF21694">
    <property type="entry name" value="DNA_pol3_delta_C"/>
    <property type="match status" value="1"/>
</dbReference>
<protein>
    <recommendedName>
        <fullName evidence="2">DNA polymerase III subunit delta</fullName>
        <ecNumber evidence="1">2.7.7.7</ecNumber>
    </recommendedName>
</protein>
<dbReference type="Gene3D" id="3.40.50.300">
    <property type="entry name" value="P-loop containing nucleotide triphosphate hydrolases"/>
    <property type="match status" value="1"/>
</dbReference>
<dbReference type="SUPFAM" id="SSF48019">
    <property type="entry name" value="post-AAA+ oligomerization domain-like"/>
    <property type="match status" value="1"/>
</dbReference>
<dbReference type="InterPro" id="IPR005790">
    <property type="entry name" value="DNA_polIII_delta"/>
</dbReference>
<reference evidence="11 12" key="1">
    <citation type="journal article" date="2016" name="Nat. Commun.">
        <title>Thousands of microbial genomes shed light on interconnected biogeochemical processes in an aquifer system.</title>
        <authorList>
            <person name="Anantharaman K."/>
            <person name="Brown C.T."/>
            <person name="Hug L.A."/>
            <person name="Sharon I."/>
            <person name="Castelle C.J."/>
            <person name="Probst A.J."/>
            <person name="Thomas B.C."/>
            <person name="Singh A."/>
            <person name="Wilkins M.J."/>
            <person name="Karaoz U."/>
            <person name="Brodie E.L."/>
            <person name="Williams K.H."/>
            <person name="Hubbard S.S."/>
            <person name="Banfield J.F."/>
        </authorList>
    </citation>
    <scope>NUCLEOTIDE SEQUENCE [LARGE SCALE GENOMIC DNA]</scope>
</reference>
<proteinExistence type="inferred from homology"/>
<organism evidence="11 12">
    <name type="scientific">Candidatus Doudnabacteria bacterium RIFCSPHIGHO2_01_FULL_41_86</name>
    <dbReference type="NCBI Taxonomy" id="1817821"/>
    <lineage>
        <taxon>Bacteria</taxon>
        <taxon>Candidatus Doudnaibacteriota</taxon>
    </lineage>
</organism>
<evidence type="ECO:0000259" key="9">
    <source>
        <dbReference type="Pfam" id="PF06144"/>
    </source>
</evidence>
<feature type="domain" description="DNA polymerase III delta subunit-like C-terminal" evidence="10">
    <location>
        <begin position="214"/>
        <end position="337"/>
    </location>
</feature>
<keyword evidence="4" id="KW-0548">Nucleotidyltransferase</keyword>
<evidence type="ECO:0000256" key="4">
    <source>
        <dbReference type="ARBA" id="ARBA00022695"/>
    </source>
</evidence>
<dbReference type="STRING" id="1817821.A2717_02160"/>
<evidence type="ECO:0000256" key="8">
    <source>
        <dbReference type="ARBA" id="ARBA00049244"/>
    </source>
</evidence>
<evidence type="ECO:0000256" key="5">
    <source>
        <dbReference type="ARBA" id="ARBA00022705"/>
    </source>
</evidence>
<dbReference type="Pfam" id="PF06144">
    <property type="entry name" value="DNA_pol3_delta"/>
    <property type="match status" value="1"/>
</dbReference>
<name>A0A1F5N9L4_9BACT</name>
<evidence type="ECO:0000256" key="7">
    <source>
        <dbReference type="ARBA" id="ARBA00034754"/>
    </source>
</evidence>
<dbReference type="EMBL" id="MFEH01000001">
    <property type="protein sequence ID" value="OGE74325.1"/>
    <property type="molecule type" value="Genomic_DNA"/>
</dbReference>
<evidence type="ECO:0000256" key="1">
    <source>
        <dbReference type="ARBA" id="ARBA00012417"/>
    </source>
</evidence>
<dbReference type="Proteomes" id="UP000177610">
    <property type="component" value="Unassembled WGS sequence"/>
</dbReference>
<gene>
    <name evidence="11" type="ORF">A2717_02160</name>
</gene>
<evidence type="ECO:0000256" key="3">
    <source>
        <dbReference type="ARBA" id="ARBA00022679"/>
    </source>
</evidence>
<evidence type="ECO:0000313" key="11">
    <source>
        <dbReference type="EMBL" id="OGE74325.1"/>
    </source>
</evidence>
<evidence type="ECO:0000313" key="12">
    <source>
        <dbReference type="Proteomes" id="UP000177610"/>
    </source>
</evidence>
<dbReference type="AlphaFoldDB" id="A0A1F5N9L4"/>
<dbReference type="GO" id="GO:0003887">
    <property type="term" value="F:DNA-directed DNA polymerase activity"/>
    <property type="evidence" value="ECO:0007669"/>
    <property type="project" value="UniProtKB-KW"/>
</dbReference>
<evidence type="ECO:0000256" key="2">
    <source>
        <dbReference type="ARBA" id="ARBA00017703"/>
    </source>
</evidence>
<comment type="caution">
    <text evidence="11">The sequence shown here is derived from an EMBL/GenBank/DDBJ whole genome shotgun (WGS) entry which is preliminary data.</text>
</comment>
<keyword evidence="3" id="KW-0808">Transferase</keyword>
<dbReference type="EC" id="2.7.7.7" evidence="1"/>
<accession>A0A1F5N9L4</accession>
<dbReference type="Gene3D" id="1.20.272.10">
    <property type="match status" value="1"/>
</dbReference>
<keyword evidence="5" id="KW-0235">DNA replication</keyword>